<protein>
    <submittedName>
        <fullName evidence="3">Uncharacterized protein</fullName>
    </submittedName>
</protein>
<reference evidence="4" key="1">
    <citation type="submission" date="2017-09" db="EMBL/GenBank/DDBJ databases">
        <authorList>
            <person name="Varghese N."/>
            <person name="Submissions S."/>
        </authorList>
    </citation>
    <scope>NUCLEOTIDE SEQUENCE [LARGE SCALE GENOMIC DNA]</scope>
    <source>
        <strain evidence="4">CGMCC 1.12461</strain>
    </source>
</reference>
<sequence length="174" mass="19110">MKKPLCLINTLLLASSSLLSPMLHADPMADAIAECRQQQNALKRLVCYDEITVVATAQASASPATASNTAATARAGKPAAASKPAAPADNFGLEHKKTAEKQADQLYLTVQNISYSPRKELIVEFDNGQIWRQNDNSYYDISVGEQHYIKRGMLNSFTLGNDNNNRTIKVRRVE</sequence>
<keyword evidence="2" id="KW-0732">Signal</keyword>
<feature type="region of interest" description="Disordered" evidence="1">
    <location>
        <begin position="65"/>
        <end position="90"/>
    </location>
</feature>
<evidence type="ECO:0000313" key="3">
    <source>
        <dbReference type="EMBL" id="SNY59543.1"/>
    </source>
</evidence>
<feature type="chain" id="PRO_5012402633" evidence="2">
    <location>
        <begin position="26"/>
        <end position="174"/>
    </location>
</feature>
<dbReference type="OrthoDB" id="4750212at2"/>
<evidence type="ECO:0000313" key="4">
    <source>
        <dbReference type="Proteomes" id="UP000219353"/>
    </source>
</evidence>
<feature type="signal peptide" evidence="2">
    <location>
        <begin position="1"/>
        <end position="25"/>
    </location>
</feature>
<dbReference type="EMBL" id="OBEB01000009">
    <property type="protein sequence ID" value="SNY59543.1"/>
    <property type="molecule type" value="Genomic_DNA"/>
</dbReference>
<dbReference type="PIRSF" id="PIRSF032038">
    <property type="entry name" value="UCP023238"/>
    <property type="match status" value="1"/>
</dbReference>
<accession>A0A285JHI8</accession>
<dbReference type="RefSeq" id="WP_097112824.1">
    <property type="nucleotide sequence ID" value="NZ_OBEB01000009.1"/>
</dbReference>
<evidence type="ECO:0000256" key="1">
    <source>
        <dbReference type="SAM" id="MobiDB-lite"/>
    </source>
</evidence>
<keyword evidence="4" id="KW-1185">Reference proteome</keyword>
<dbReference type="Proteomes" id="UP000219353">
    <property type="component" value="Unassembled WGS sequence"/>
</dbReference>
<organism evidence="3 4">
    <name type="scientific">Arsukibacterium tuosuense</name>
    <dbReference type="NCBI Taxonomy" id="1323745"/>
    <lineage>
        <taxon>Bacteria</taxon>
        <taxon>Pseudomonadati</taxon>
        <taxon>Pseudomonadota</taxon>
        <taxon>Gammaproteobacteria</taxon>
        <taxon>Chromatiales</taxon>
        <taxon>Chromatiaceae</taxon>
        <taxon>Arsukibacterium</taxon>
    </lineage>
</organism>
<evidence type="ECO:0000256" key="2">
    <source>
        <dbReference type="SAM" id="SignalP"/>
    </source>
</evidence>
<dbReference type="AlphaFoldDB" id="A0A285JHI8"/>
<proteinExistence type="predicted"/>
<gene>
    <name evidence="3" type="ORF">SAMN06297280_3624</name>
</gene>
<feature type="compositionally biased region" description="Low complexity" evidence="1">
    <location>
        <begin position="65"/>
        <end position="88"/>
    </location>
</feature>
<name>A0A285JHI8_9GAMM</name>
<dbReference type="InterPro" id="IPR016987">
    <property type="entry name" value="UCP023238"/>
</dbReference>